<dbReference type="PANTHER" id="PTHR43454:SF1">
    <property type="entry name" value="GLYCERALDEHYDE 3-PHOSPHATE DEHYDROGENASE NAD(P) BINDING DOMAIN-CONTAINING PROTEIN"/>
    <property type="match status" value="1"/>
</dbReference>
<gene>
    <name evidence="4" type="ORF">SYYSPA8_02945</name>
</gene>
<protein>
    <submittedName>
        <fullName evidence="4">Glyceraldehyde-3-phosphate dehydrogenase</fullName>
    </submittedName>
</protein>
<dbReference type="Pfam" id="PF00044">
    <property type="entry name" value="Gp_dh_N"/>
    <property type="match status" value="1"/>
</dbReference>
<dbReference type="Gene3D" id="3.30.360.10">
    <property type="entry name" value="Dihydrodipicolinate Reductase, domain 2"/>
    <property type="match status" value="1"/>
</dbReference>
<dbReference type="RefSeq" id="WP_323445294.1">
    <property type="nucleotide sequence ID" value="NZ_BSBI01000001.1"/>
</dbReference>
<dbReference type="SUPFAM" id="SSF51735">
    <property type="entry name" value="NAD(P)-binding Rossmann-fold domains"/>
    <property type="match status" value="1"/>
</dbReference>
<dbReference type="PRINTS" id="PR00078">
    <property type="entry name" value="G3PDHDRGNASE"/>
</dbReference>
<dbReference type="PANTHER" id="PTHR43454">
    <property type="entry name" value="GLYCERALDEHYDE-3-PHOSPHATE DEHYDROGENASE"/>
    <property type="match status" value="1"/>
</dbReference>
<evidence type="ECO:0000259" key="3">
    <source>
        <dbReference type="SMART" id="SM00846"/>
    </source>
</evidence>
<dbReference type="SMART" id="SM00846">
    <property type="entry name" value="Gp_dh_N"/>
    <property type="match status" value="1"/>
</dbReference>
<dbReference type="SUPFAM" id="SSF55347">
    <property type="entry name" value="Glyceraldehyde-3-phosphate dehydrogenase-like, C-terminal domain"/>
    <property type="match status" value="1"/>
</dbReference>
<evidence type="ECO:0000256" key="2">
    <source>
        <dbReference type="RuleBase" id="RU000397"/>
    </source>
</evidence>
<dbReference type="InterPro" id="IPR020830">
    <property type="entry name" value="GlycerAld_3-P_DH_AS"/>
</dbReference>
<evidence type="ECO:0000256" key="1">
    <source>
        <dbReference type="ARBA" id="ARBA00023002"/>
    </source>
</evidence>
<dbReference type="Gene3D" id="3.40.50.720">
    <property type="entry name" value="NAD(P)-binding Rossmann-like Domain"/>
    <property type="match status" value="1"/>
</dbReference>
<evidence type="ECO:0000313" key="4">
    <source>
        <dbReference type="EMBL" id="GLF93208.1"/>
    </source>
</evidence>
<keyword evidence="1" id="KW-0560">Oxidoreductase</keyword>
<organism evidence="4 5">
    <name type="scientific">Streptomyces yaizuensis</name>
    <dbReference type="NCBI Taxonomy" id="2989713"/>
    <lineage>
        <taxon>Bacteria</taxon>
        <taxon>Bacillati</taxon>
        <taxon>Actinomycetota</taxon>
        <taxon>Actinomycetes</taxon>
        <taxon>Kitasatosporales</taxon>
        <taxon>Streptomycetaceae</taxon>
        <taxon>Streptomyces</taxon>
    </lineage>
</organism>
<dbReference type="InterPro" id="IPR020829">
    <property type="entry name" value="GlycerAld_3-P_DH_cat"/>
</dbReference>
<sequence>MTVNEDSFTNWKNREEIAESMIPVIGKLHRERDVTVLLHSRSLVNKSVVSILKTHRFARQIAGEELSVTDTMPFLQALTTLDLGPSQIDLGMLAATYRNDDRGLTVAEFTAEAVAGATGTGKIERSEPRDVVLYGFGRIGRLVARLLIEKAGSGNGLRLRAIVVRPSGGRAADDLVKRASLLRRDSIHGQFQGTITVDEASNTIVANGNEIKVIHAGDPSEIDYTAYGIKDAILIDNTGKWRDREGLSRHLRPGIDKVVLTAPGKGDVPNIVHGVNHDTIKPDEQILSCASCTTNAIVPPLKAMADEYGVLRGHVETVHSFTNDQNLLDNYHKADRRGRSAPLNMVITETGAASAVAKALPDLDAPITGSSIRVPVPDVSIAILSLRLGRETTREEVLDHLRQVSLTSPLKRQIDFTTAPDAVSSDFIGSRHASIVDAGATKVDGDNAILYLWYDNEFGYSCQVIRVVQYVSGVEYPTYPAPLA</sequence>
<comment type="similarity">
    <text evidence="2">Belongs to the glyceraldehyde-3-phosphate dehydrogenase family.</text>
</comment>
<name>A0ABQ5NS59_9ACTN</name>
<reference evidence="4 5" key="1">
    <citation type="submission" date="2022-10" db="EMBL/GenBank/DDBJ databases">
        <title>Draft genome sequence of Streptomyces sp. YSPA8.</title>
        <authorList>
            <person name="Moriuchi R."/>
            <person name="Dohra H."/>
            <person name="Yamamura H."/>
            <person name="Kodani S."/>
        </authorList>
    </citation>
    <scope>NUCLEOTIDE SEQUENCE [LARGE SCALE GENOMIC DNA]</scope>
    <source>
        <strain evidence="4 5">YSPA8</strain>
    </source>
</reference>
<dbReference type="PROSITE" id="PS00071">
    <property type="entry name" value="GAPDH"/>
    <property type="match status" value="1"/>
</dbReference>
<dbReference type="CDD" id="cd05214">
    <property type="entry name" value="GAPDH_I_N"/>
    <property type="match status" value="1"/>
</dbReference>
<dbReference type="NCBIfam" id="NF006139">
    <property type="entry name" value="PRK08289.1"/>
    <property type="match status" value="1"/>
</dbReference>
<dbReference type="Proteomes" id="UP001291653">
    <property type="component" value="Unassembled WGS sequence"/>
</dbReference>
<evidence type="ECO:0000313" key="5">
    <source>
        <dbReference type="Proteomes" id="UP001291653"/>
    </source>
</evidence>
<dbReference type="InterPro" id="IPR020828">
    <property type="entry name" value="GlycerAld_3-P_DH_NAD(P)-bd"/>
</dbReference>
<proteinExistence type="inferred from homology"/>
<dbReference type="InterPro" id="IPR036291">
    <property type="entry name" value="NAD(P)-bd_dom_sf"/>
</dbReference>
<dbReference type="EMBL" id="BSBI01000001">
    <property type="protein sequence ID" value="GLF93208.1"/>
    <property type="molecule type" value="Genomic_DNA"/>
</dbReference>
<feature type="domain" description="Glyceraldehyde 3-phosphate dehydrogenase NAD(P) binding" evidence="3">
    <location>
        <begin position="129"/>
        <end position="292"/>
    </location>
</feature>
<keyword evidence="5" id="KW-1185">Reference proteome</keyword>
<dbReference type="InterPro" id="IPR020831">
    <property type="entry name" value="GlycerAld/Erythrose_P_DH"/>
</dbReference>
<comment type="caution">
    <text evidence="4">The sequence shown here is derived from an EMBL/GenBank/DDBJ whole genome shotgun (WGS) entry which is preliminary data.</text>
</comment>
<accession>A0ABQ5NS59</accession>
<dbReference type="Pfam" id="PF02800">
    <property type="entry name" value="Gp_dh_C"/>
    <property type="match status" value="1"/>
</dbReference>